<organism evidence="1 2">
    <name type="scientific">Pleurotus cornucopiae</name>
    <name type="common">Cornucopia mushroom</name>
    <dbReference type="NCBI Taxonomy" id="5321"/>
    <lineage>
        <taxon>Eukaryota</taxon>
        <taxon>Fungi</taxon>
        <taxon>Dikarya</taxon>
        <taxon>Basidiomycota</taxon>
        <taxon>Agaricomycotina</taxon>
        <taxon>Agaricomycetes</taxon>
        <taxon>Agaricomycetidae</taxon>
        <taxon>Agaricales</taxon>
        <taxon>Pleurotineae</taxon>
        <taxon>Pleurotaceae</taxon>
        <taxon>Pleurotus</taxon>
    </lineage>
</organism>
<name>A0ACB7ITK6_PLECO</name>
<accession>A0ACB7ITK6</accession>
<reference evidence="1 2" key="1">
    <citation type="journal article" date="2021" name="Appl. Environ. Microbiol.">
        <title>Genetic linkage and physical mapping for an oyster mushroom Pleurotus cornucopiae and QTL analysis for the trait cap color.</title>
        <authorList>
            <person name="Zhang Y."/>
            <person name="Gao W."/>
            <person name="Sonnenberg A."/>
            <person name="Chen Q."/>
            <person name="Zhang J."/>
            <person name="Huang C."/>
        </authorList>
    </citation>
    <scope>NUCLEOTIDE SEQUENCE [LARGE SCALE GENOMIC DNA]</scope>
    <source>
        <strain evidence="1">CCMSSC00406</strain>
    </source>
</reference>
<evidence type="ECO:0000313" key="1">
    <source>
        <dbReference type="EMBL" id="KAG9221558.1"/>
    </source>
</evidence>
<proteinExistence type="predicted"/>
<keyword evidence="2" id="KW-1185">Reference proteome</keyword>
<dbReference type="Proteomes" id="UP000824881">
    <property type="component" value="Unassembled WGS sequence"/>
</dbReference>
<comment type="caution">
    <text evidence="1">The sequence shown here is derived from an EMBL/GenBank/DDBJ whole genome shotgun (WGS) entry which is preliminary data.</text>
</comment>
<dbReference type="EMBL" id="WQMT02000006">
    <property type="protein sequence ID" value="KAG9221558.1"/>
    <property type="molecule type" value="Genomic_DNA"/>
</dbReference>
<protein>
    <submittedName>
        <fullName evidence="1">Uncharacterized protein</fullName>
    </submittedName>
</protein>
<evidence type="ECO:0000313" key="2">
    <source>
        <dbReference type="Proteomes" id="UP000824881"/>
    </source>
</evidence>
<gene>
    <name evidence="1" type="ORF">CCMSSC00406_0007197</name>
</gene>
<sequence length="1156" mass="128182">MSTASAPITSLMSATPDASPTPLGEPLGESSIDLILRSILDNLATTNTSRNANQATRTLLTPPIQPLNRREITGLLYHMLQAHQQEYFNPTTPASSVISSPNALEFPLQQFFGLRLHSGVFFNATLAQQRTPDAEPTAIHGSLIYMLVPQHPLIYQPSELISYQMLQLCKNWAYADQEISGTPTDGPDHQGEPTASLSNPVVTHDTSGINSEDRRIDPLTPPGLVRQIPLPEVLGSTDSSESEAEEAQEQLPAGAEPVEEEMELQYPSRASSPKQDALDFIRSTAFRSPSPTSETISTMDWAQEEALRETQTSHSTIENSNLHVPAISSTVLSPHELNEDEHLIHGPPTQYGARKPYILLTRGRPIMRTLSPVKECSHKRSRSAESESESISNPNDAAEELSSALNYAFTQNAQVNASAQSSPDTMPALKRSRPDDFSEGQSSSLSVSHLADTGLQPTGVAEMGTMESRDLEQGHEARENMTVNPADLVYNHSPNITVFVETTVTQSFKTLTQPPIDLPETPTLPCKALTQTPMNPPENPALANEELALHRTQGNPSEWSRYLQSMLFDETLLQIHSELTDMLGQRETPEWTTASPFPTRVPTPSLSETGISLSTTHSASSEESLLFAKPTASESPVIHAKGIEASGPLASSQSFNQEIPSGAGMEGYQADDEEMAPPETQDSDKDEEDSEMPDLISEASSEDIAEESSTSSSEYSPPGSPNALPVAPPILVPRLDPRVDFAKANRHAHTMFNILLKLGDSHPGQSFVEVRTDCPDIWGFNDADSTIIIPAGAPLPPTTLLPIFSTKPPVGHPLTRLVGGNWTQRARVSFKYTGPVDNHPPQTYDNAYTDELDDSYGVWKNDGDLEISQRIIRLCTSVHQEILTPEMWDFEHHGTTYETMQESLRTVHNQVLPAGVHLMRKTHRCSTTMDPQIINPQVEPFPSGDILKPKEYEAAFGRNPWVTHFSSPYSYGRPNWMFNPWVPYITYLRKARMEIKFILQSIAQYLLKSPTARGTLESFSLPADTRHYFYFHCYIFRFLDPDVVLLFQGFQADCQHFMVLDSQVENPASGTSPKNVLLYDEEDEFLYQASHLLTAMGQGCFANALRHLRQCTFYRQGLVRSLLVYKMLEPNLHFDGNGVRRPVVWRKEDWGNGIHN</sequence>